<evidence type="ECO:0000256" key="2">
    <source>
        <dbReference type="ARBA" id="ARBA00023315"/>
    </source>
</evidence>
<evidence type="ECO:0000313" key="4">
    <source>
        <dbReference type="EMBL" id="GCF92985.1"/>
    </source>
</evidence>
<evidence type="ECO:0000313" key="5">
    <source>
        <dbReference type="Proteomes" id="UP000290567"/>
    </source>
</evidence>
<keyword evidence="5" id="KW-1185">Reference proteome</keyword>
<dbReference type="AlphaFoldDB" id="A0A4P5P578"/>
<organism evidence="4 5">
    <name type="scientific">Enterococcus florum</name>
    <dbReference type="NCBI Taxonomy" id="2480627"/>
    <lineage>
        <taxon>Bacteria</taxon>
        <taxon>Bacillati</taxon>
        <taxon>Bacillota</taxon>
        <taxon>Bacilli</taxon>
        <taxon>Lactobacillales</taxon>
        <taxon>Enterococcaceae</taxon>
        <taxon>Enterococcus</taxon>
    </lineage>
</organism>
<protein>
    <recommendedName>
        <fullName evidence="3">N-acetyltransferase domain-containing protein</fullName>
    </recommendedName>
</protein>
<evidence type="ECO:0000259" key="3">
    <source>
        <dbReference type="PROSITE" id="PS51186"/>
    </source>
</evidence>
<dbReference type="PANTHER" id="PTHR43877:SF2">
    <property type="entry name" value="AMINOALKYLPHOSPHONATE N-ACETYLTRANSFERASE-RELATED"/>
    <property type="match status" value="1"/>
</dbReference>
<feature type="domain" description="N-acetyltransferase" evidence="3">
    <location>
        <begin position="115"/>
        <end position="272"/>
    </location>
</feature>
<dbReference type="PROSITE" id="PS51186">
    <property type="entry name" value="GNAT"/>
    <property type="match status" value="1"/>
</dbReference>
<gene>
    <name evidence="4" type="ORF">NRIC_08760</name>
</gene>
<dbReference type="InterPro" id="IPR016181">
    <property type="entry name" value="Acyl_CoA_acyltransferase"/>
</dbReference>
<keyword evidence="2" id="KW-0012">Acyltransferase</keyword>
<dbReference type="GO" id="GO:0016747">
    <property type="term" value="F:acyltransferase activity, transferring groups other than amino-acyl groups"/>
    <property type="evidence" value="ECO:0007669"/>
    <property type="project" value="InterPro"/>
</dbReference>
<dbReference type="Gene3D" id="3.40.630.30">
    <property type="match status" value="1"/>
</dbReference>
<dbReference type="Proteomes" id="UP000290567">
    <property type="component" value="Unassembled WGS sequence"/>
</dbReference>
<dbReference type="SUPFAM" id="SSF55729">
    <property type="entry name" value="Acyl-CoA N-acyltransferases (Nat)"/>
    <property type="match status" value="1"/>
</dbReference>
<dbReference type="PANTHER" id="PTHR43877">
    <property type="entry name" value="AMINOALKYLPHOSPHONATE N-ACETYLTRANSFERASE-RELATED-RELATED"/>
    <property type="match status" value="1"/>
</dbReference>
<comment type="caution">
    <text evidence="4">The sequence shown here is derived from an EMBL/GenBank/DDBJ whole genome shotgun (WGS) entry which is preliminary data.</text>
</comment>
<evidence type="ECO:0000256" key="1">
    <source>
        <dbReference type="ARBA" id="ARBA00022679"/>
    </source>
</evidence>
<dbReference type="CDD" id="cd04301">
    <property type="entry name" value="NAT_SF"/>
    <property type="match status" value="1"/>
</dbReference>
<reference evidence="5" key="1">
    <citation type="submission" date="2019-02" db="EMBL/GenBank/DDBJ databases">
        <title>Draft genome sequence of Enterococcus sp. Gos25-1.</title>
        <authorList>
            <person name="Tanaka N."/>
            <person name="Shiwa Y."/>
            <person name="Fujita N."/>
        </authorList>
    </citation>
    <scope>NUCLEOTIDE SEQUENCE [LARGE SCALE GENOMIC DNA]</scope>
    <source>
        <strain evidence="5">Gos25-1</strain>
    </source>
</reference>
<dbReference type="InterPro" id="IPR050832">
    <property type="entry name" value="Bact_Acetyltransf"/>
</dbReference>
<dbReference type="EMBL" id="BJCC01000008">
    <property type="protein sequence ID" value="GCF92985.1"/>
    <property type="molecule type" value="Genomic_DNA"/>
</dbReference>
<dbReference type="RefSeq" id="WP_175579995.1">
    <property type="nucleotide sequence ID" value="NZ_BJCC01000008.1"/>
</dbReference>
<sequence>MIENRYFTEKLSAEEKQAVQELRFKIEENGIAHKLDLNYLDSEEQSSHHLLLWRKKRLVGYAWLSTFAPRELEATLLLLEGEDSFQMVNDLRKYCQDRQIEQCLLIVDHQYKKLVEIMEQAECRYDCSEAYMELEQEYFKQKALSTVQFEKGTLDQAEEIARFMNEGADYSLSADDLEHTLLYKEGEELLACLRVDQVDGRFGIYGLVVNPEHRGQGIGRTVLSTAIQEILTKKPEQIYLEVATTNHRAHQLYQSLGFQDKVVFDYYRIELI</sequence>
<dbReference type="InterPro" id="IPR000182">
    <property type="entry name" value="GNAT_dom"/>
</dbReference>
<accession>A0A4P5P578</accession>
<dbReference type="Pfam" id="PF00583">
    <property type="entry name" value="Acetyltransf_1"/>
    <property type="match status" value="1"/>
</dbReference>
<name>A0A4P5P578_9ENTE</name>
<keyword evidence="1" id="KW-0808">Transferase</keyword>
<proteinExistence type="predicted"/>